<evidence type="ECO:0000256" key="7">
    <source>
        <dbReference type="ARBA" id="ARBA00023242"/>
    </source>
</evidence>
<dbReference type="KEGG" id="tbl:TBLA_0C00170"/>
<evidence type="ECO:0000256" key="1">
    <source>
        <dbReference type="ARBA" id="ARBA00004123"/>
    </source>
</evidence>
<accession>I2H0D6</accession>
<keyword evidence="11" id="KW-1185">Reference proteome</keyword>
<feature type="domain" description="Copper-fist" evidence="9">
    <location>
        <begin position="1"/>
        <end position="40"/>
    </location>
</feature>
<evidence type="ECO:0000256" key="6">
    <source>
        <dbReference type="ARBA" id="ARBA00023163"/>
    </source>
</evidence>
<dbReference type="FunFam" id="3.90.430.10:FF:000001">
    <property type="entry name" value="Copper fist DNA-binding protein"/>
    <property type="match status" value="1"/>
</dbReference>
<dbReference type="FunCoup" id="I2H0D6">
    <property type="interactions" value="590"/>
</dbReference>
<dbReference type="Gene3D" id="3.90.430.10">
    <property type="entry name" value="Copper fist DNA-binding domain"/>
    <property type="match status" value="1"/>
</dbReference>
<dbReference type="PANTHER" id="PTHR28088">
    <property type="entry name" value="TRANSCRIPTIONAL ACTIVATOR HAA1-RELATED"/>
    <property type="match status" value="1"/>
</dbReference>
<keyword evidence="5" id="KW-0805">Transcription regulation</keyword>
<dbReference type="GO" id="GO:0000981">
    <property type="term" value="F:DNA-binding transcription factor activity, RNA polymerase II-specific"/>
    <property type="evidence" value="ECO:0007669"/>
    <property type="project" value="TreeGrafter"/>
</dbReference>
<sequence length="604" mass="67014">MVLINGVKYACERCIRGHRATTCTHTDQRLIMIKPKGRPSTTCKHCKELRINKNVNPSGVCTCSKKDSANNINNCNCPNGDVCKCHSKRKSKTKEKEKELRERDLNENGVDNVKNEIENEMMPPSDKQKIIKRKRRDCNKIIIRTIIIANNNTSNSNLIPNSSDDQRLNLLDQNTSVGLYPLNNTKKISQNTRTRVGEVTVSLKEYLPYEFGGIGNIDAQQLPVTNTTTKTNTPINMAPDTMTLSTQSDLTALDMDMDIDFNTFNTDIPLNQLKNTISPSNNKNVASQAQSDIEDNISSLNYFNNDTVSLRSSQSNLINNINQNSNSNATPNTNNINSTSNGILDNLLLDFNPVTNHTHQHHYSNNNQSTIGDSESIRSVEVLSLTPSFMDLTDNMLNNNKNTNNSNTNINSSSPNSTSNTNIQNNGLTHFNATLQNHINFVPQTNTNSQIGSTTKIGNSSTLLPQTINSTTLGPSNSQRLMDNLDLNNQMEIRDNLNHSLITNTTFYGADAQTSNTNSSFNITNNNNNTANLNFQQDIPDSLNSILQSSSNTLNNNQNTNLLGVTDTVSNMNDINMLPIIDSNFNSASNVIIKKIMLMNQMLI</sequence>
<protein>
    <recommendedName>
        <fullName evidence="9">Copper-fist domain-containing protein</fullName>
    </recommendedName>
</protein>
<evidence type="ECO:0000256" key="5">
    <source>
        <dbReference type="ARBA" id="ARBA00023015"/>
    </source>
</evidence>
<dbReference type="SMART" id="SM00412">
    <property type="entry name" value="Cu_FIST"/>
    <property type="match status" value="1"/>
</dbReference>
<evidence type="ECO:0000256" key="4">
    <source>
        <dbReference type="ARBA" id="ARBA00023008"/>
    </source>
</evidence>
<dbReference type="PANTHER" id="PTHR28088:SF5">
    <property type="entry name" value="TRANSCRIPTIONAL ACTIVATOR HAA1-RELATED"/>
    <property type="match status" value="1"/>
</dbReference>
<evidence type="ECO:0000259" key="9">
    <source>
        <dbReference type="PROSITE" id="PS50073"/>
    </source>
</evidence>
<feature type="region of interest" description="Disordered" evidence="8">
    <location>
        <begin position="399"/>
        <end position="424"/>
    </location>
</feature>
<dbReference type="AlphaFoldDB" id="I2H0D6"/>
<name>I2H0D6_HENB6</name>
<dbReference type="InterPro" id="IPR001083">
    <property type="entry name" value="Cu_fist_DNA-bd_dom"/>
</dbReference>
<gene>
    <name evidence="10" type="primary">TBLA0C00170</name>
    <name evidence="10" type="ORF">TBLA_0C00170</name>
</gene>
<evidence type="ECO:0000256" key="8">
    <source>
        <dbReference type="SAM" id="MobiDB-lite"/>
    </source>
</evidence>
<keyword evidence="6" id="KW-0804">Transcription</keyword>
<dbReference type="PRINTS" id="PR00617">
    <property type="entry name" value="COPPERFIST"/>
</dbReference>
<dbReference type="HOGENOM" id="CLU_452110_0_0_1"/>
<evidence type="ECO:0000313" key="11">
    <source>
        <dbReference type="Proteomes" id="UP000002866"/>
    </source>
</evidence>
<reference evidence="10 11" key="1">
    <citation type="journal article" date="2011" name="Proc. Natl. Acad. Sci. U.S.A.">
        <title>Evolutionary erosion of yeast sex chromosomes by mating-type switching accidents.</title>
        <authorList>
            <person name="Gordon J.L."/>
            <person name="Armisen D."/>
            <person name="Proux-Wera E."/>
            <person name="Oheigeartaigh S.S."/>
            <person name="Byrne K.P."/>
            <person name="Wolfe K.H."/>
        </authorList>
    </citation>
    <scope>NUCLEOTIDE SEQUENCE [LARGE SCALE GENOMIC DNA]</scope>
    <source>
        <strain evidence="11">ATCC 34711 / CBS 6284 / DSM 70876 / NBRC 10599 / NRRL Y-10934 / UCD 77-7</strain>
    </source>
</reference>
<dbReference type="eggNOG" id="ENOG502S7CA">
    <property type="taxonomic scope" value="Eukaryota"/>
</dbReference>
<evidence type="ECO:0000313" key="10">
    <source>
        <dbReference type="EMBL" id="CCH59838.1"/>
    </source>
</evidence>
<keyword evidence="3" id="KW-0862">Zinc</keyword>
<keyword evidence="4" id="KW-0186">Copper</keyword>
<keyword evidence="2" id="KW-0479">Metal-binding</keyword>
<dbReference type="GO" id="GO:0006879">
    <property type="term" value="P:intracellular iron ion homeostasis"/>
    <property type="evidence" value="ECO:0007669"/>
    <property type="project" value="TreeGrafter"/>
</dbReference>
<proteinExistence type="predicted"/>
<dbReference type="EMBL" id="HE806318">
    <property type="protein sequence ID" value="CCH59838.1"/>
    <property type="molecule type" value="Genomic_DNA"/>
</dbReference>
<dbReference type="Pfam" id="PF00649">
    <property type="entry name" value="Copper-fist"/>
    <property type="match status" value="1"/>
</dbReference>
<dbReference type="GO" id="GO:0006878">
    <property type="term" value="P:intracellular copper ion homeostasis"/>
    <property type="evidence" value="ECO:0007669"/>
    <property type="project" value="TreeGrafter"/>
</dbReference>
<keyword evidence="7" id="KW-0539">Nucleus</keyword>
<evidence type="ECO:0000256" key="3">
    <source>
        <dbReference type="ARBA" id="ARBA00022833"/>
    </source>
</evidence>
<evidence type="ECO:0000256" key="2">
    <source>
        <dbReference type="ARBA" id="ARBA00022723"/>
    </source>
</evidence>
<dbReference type="InterPro" id="IPR051763">
    <property type="entry name" value="Copper_Homeo_Regul"/>
</dbReference>
<dbReference type="Proteomes" id="UP000002866">
    <property type="component" value="Chromosome 3"/>
</dbReference>
<comment type="subcellular location">
    <subcellularLocation>
        <location evidence="1">Nucleus</location>
    </subcellularLocation>
</comment>
<dbReference type="SUPFAM" id="SSF57879">
    <property type="entry name" value="Zinc domain conserved in yeast copper-regulated transcription factors"/>
    <property type="match status" value="1"/>
</dbReference>
<dbReference type="GO" id="GO:0000978">
    <property type="term" value="F:RNA polymerase II cis-regulatory region sequence-specific DNA binding"/>
    <property type="evidence" value="ECO:0007669"/>
    <property type="project" value="TreeGrafter"/>
</dbReference>
<dbReference type="RefSeq" id="XP_004179357.1">
    <property type="nucleotide sequence ID" value="XM_004179309.1"/>
</dbReference>
<dbReference type="InParanoid" id="I2H0D6"/>
<dbReference type="PROSITE" id="PS50073">
    <property type="entry name" value="COPPER_FIST_2"/>
    <property type="match status" value="1"/>
</dbReference>
<dbReference type="OrthoDB" id="5600085at2759"/>
<dbReference type="STRING" id="1071380.I2H0D6"/>
<dbReference type="GO" id="GO:0045944">
    <property type="term" value="P:positive regulation of transcription by RNA polymerase II"/>
    <property type="evidence" value="ECO:0007669"/>
    <property type="project" value="TreeGrafter"/>
</dbReference>
<dbReference type="PROSITE" id="PS01119">
    <property type="entry name" value="COPPER_FIST_1"/>
    <property type="match status" value="1"/>
</dbReference>
<organism evidence="10 11">
    <name type="scientific">Henningerozyma blattae (strain ATCC 34711 / CBS 6284 / DSM 70876 / NBRC 10599 / NRRL Y-10934 / UCD 77-7)</name>
    <name type="common">Yeast</name>
    <name type="synonym">Tetrapisispora blattae</name>
    <dbReference type="NCBI Taxonomy" id="1071380"/>
    <lineage>
        <taxon>Eukaryota</taxon>
        <taxon>Fungi</taxon>
        <taxon>Dikarya</taxon>
        <taxon>Ascomycota</taxon>
        <taxon>Saccharomycotina</taxon>
        <taxon>Saccharomycetes</taxon>
        <taxon>Saccharomycetales</taxon>
        <taxon>Saccharomycetaceae</taxon>
        <taxon>Henningerozyma</taxon>
    </lineage>
</organism>
<dbReference type="InterPro" id="IPR036395">
    <property type="entry name" value="Cu_fist_DNA-bd_dom_sf"/>
</dbReference>
<dbReference type="GO" id="GO:0005634">
    <property type="term" value="C:nucleus"/>
    <property type="evidence" value="ECO:0007669"/>
    <property type="project" value="UniProtKB-SubCell"/>
</dbReference>
<dbReference type="GeneID" id="14494915"/>
<dbReference type="GO" id="GO:0005507">
    <property type="term" value="F:copper ion binding"/>
    <property type="evidence" value="ECO:0007669"/>
    <property type="project" value="InterPro"/>
</dbReference>
<dbReference type="SMART" id="SM01090">
    <property type="entry name" value="Copper-fist"/>
    <property type="match status" value="1"/>
</dbReference>